<dbReference type="SMART" id="SM00530">
    <property type="entry name" value="HTH_XRE"/>
    <property type="match status" value="2"/>
</dbReference>
<comment type="caution">
    <text evidence="3">The sequence shown here is derived from an EMBL/GenBank/DDBJ whole genome shotgun (WGS) entry which is preliminary data.</text>
</comment>
<dbReference type="EMBL" id="QNTT01000018">
    <property type="protein sequence ID" value="RBA36802.1"/>
    <property type="molecule type" value="Genomic_DNA"/>
</dbReference>
<accession>A0A365PA89</accession>
<evidence type="ECO:0000313" key="4">
    <source>
        <dbReference type="Proteomes" id="UP000252187"/>
    </source>
</evidence>
<feature type="domain" description="HTH cro/C1-type" evidence="2">
    <location>
        <begin position="93"/>
        <end position="147"/>
    </location>
</feature>
<evidence type="ECO:0000256" key="1">
    <source>
        <dbReference type="ARBA" id="ARBA00023125"/>
    </source>
</evidence>
<organism evidence="3 4">
    <name type="scientific">Dietzia maris</name>
    <dbReference type="NCBI Taxonomy" id="37915"/>
    <lineage>
        <taxon>Bacteria</taxon>
        <taxon>Bacillati</taxon>
        <taxon>Actinomycetota</taxon>
        <taxon>Actinomycetes</taxon>
        <taxon>Mycobacteriales</taxon>
        <taxon>Dietziaceae</taxon>
        <taxon>Dietzia</taxon>
    </lineage>
</organism>
<evidence type="ECO:0000259" key="2">
    <source>
        <dbReference type="PROSITE" id="PS50943"/>
    </source>
</evidence>
<reference evidence="3 4" key="1">
    <citation type="submission" date="2018-06" db="EMBL/GenBank/DDBJ databases">
        <title>Whole genome sequencing of four bacterial strains from South Shetland trench revealing bio-synthetic gene clusters.</title>
        <authorList>
            <person name="Abdel-Mageed W.M."/>
            <person name="Lehri B."/>
            <person name="Jarmusch S.A."/>
            <person name="Miranda K."/>
            <person name="Goodfellow M."/>
            <person name="Jaspars M."/>
            <person name="Karlyshev A.V."/>
        </authorList>
    </citation>
    <scope>NUCLEOTIDE SEQUENCE [LARGE SCALE GENOMIC DNA]</scope>
    <source>
        <strain evidence="3 4">SST1</strain>
    </source>
</reference>
<feature type="domain" description="HTH cro/C1-type" evidence="2">
    <location>
        <begin position="32"/>
        <end position="83"/>
    </location>
</feature>
<dbReference type="Pfam" id="PF13560">
    <property type="entry name" value="HTH_31"/>
    <property type="match status" value="1"/>
</dbReference>
<dbReference type="PROSITE" id="PS50943">
    <property type="entry name" value="HTH_CROC1"/>
    <property type="match status" value="2"/>
</dbReference>
<keyword evidence="1" id="KW-0238">DNA-binding</keyword>
<name>A0A365PA89_9ACTN</name>
<sequence>MDCDDDASCTPDAGGCVARRPGYVSPSVARGAMLRHGLTGLQVAARVGVNPSTVRNWLAGRTAPAPAKLAALAQVLELNVRDLTGVLPSRETLSDMRVHAALNQSEVAERVGLSQSAFSTIEQGGSPLSEALCASLADLYGEPQEAVRDAWQRANDTLKGSTQ</sequence>
<dbReference type="Gene3D" id="1.10.260.40">
    <property type="entry name" value="lambda repressor-like DNA-binding domains"/>
    <property type="match status" value="2"/>
</dbReference>
<dbReference type="Pfam" id="PF01381">
    <property type="entry name" value="HTH_3"/>
    <property type="match status" value="1"/>
</dbReference>
<dbReference type="CDD" id="cd00093">
    <property type="entry name" value="HTH_XRE"/>
    <property type="match status" value="2"/>
</dbReference>
<dbReference type="GO" id="GO:0003677">
    <property type="term" value="F:DNA binding"/>
    <property type="evidence" value="ECO:0007669"/>
    <property type="project" value="UniProtKB-KW"/>
</dbReference>
<dbReference type="PANTHER" id="PTHR46558">
    <property type="entry name" value="TRACRIPTIONAL REGULATORY PROTEIN-RELATED-RELATED"/>
    <property type="match status" value="1"/>
</dbReference>
<dbReference type="InterPro" id="IPR010982">
    <property type="entry name" value="Lambda_DNA-bd_dom_sf"/>
</dbReference>
<dbReference type="Proteomes" id="UP000252187">
    <property type="component" value="Unassembled WGS sequence"/>
</dbReference>
<protein>
    <recommendedName>
        <fullName evidence="2">HTH cro/C1-type domain-containing protein</fullName>
    </recommendedName>
</protein>
<dbReference type="SUPFAM" id="SSF47413">
    <property type="entry name" value="lambda repressor-like DNA-binding domains"/>
    <property type="match status" value="2"/>
</dbReference>
<proteinExistence type="predicted"/>
<dbReference type="AlphaFoldDB" id="A0A365PA89"/>
<dbReference type="InterPro" id="IPR001387">
    <property type="entry name" value="Cro/C1-type_HTH"/>
</dbReference>
<evidence type="ECO:0000313" key="3">
    <source>
        <dbReference type="EMBL" id="RBA36802.1"/>
    </source>
</evidence>
<gene>
    <name evidence="3" type="ORF">DQ226_08420</name>
</gene>
<dbReference type="PANTHER" id="PTHR46558:SF4">
    <property type="entry name" value="DNA-BIDING PHAGE PROTEIN"/>
    <property type="match status" value="1"/>
</dbReference>